<keyword evidence="9" id="KW-1185">Reference proteome</keyword>
<dbReference type="SUPFAM" id="SSF52540">
    <property type="entry name" value="P-loop containing nucleoside triphosphate hydrolases"/>
    <property type="match status" value="2"/>
</dbReference>
<accession>A0A914CT51</accession>
<feature type="domain" description="ABC transporter" evidence="8">
    <location>
        <begin position="126"/>
        <end position="369"/>
    </location>
</feature>
<dbReference type="InterPro" id="IPR017871">
    <property type="entry name" value="ABC_transporter-like_CS"/>
</dbReference>
<dbReference type="InterPro" id="IPR056264">
    <property type="entry name" value="R2_ABCA1-4-like"/>
</dbReference>
<dbReference type="GO" id="GO:0140359">
    <property type="term" value="F:ABC-type transporter activity"/>
    <property type="evidence" value="ECO:0007669"/>
    <property type="project" value="InterPro"/>
</dbReference>
<dbReference type="GO" id="GO:0005319">
    <property type="term" value="F:lipid transporter activity"/>
    <property type="evidence" value="ECO:0007669"/>
    <property type="project" value="TreeGrafter"/>
</dbReference>
<dbReference type="Pfam" id="PF23321">
    <property type="entry name" value="R1_ABCA1"/>
    <property type="match status" value="1"/>
</dbReference>
<keyword evidence="4" id="KW-0067">ATP-binding</keyword>
<dbReference type="Gene3D" id="3.40.50.300">
    <property type="entry name" value="P-loop containing nucleotide triphosphate hydrolases"/>
    <property type="match status" value="2"/>
</dbReference>
<dbReference type="FunFam" id="3.40.50.300:FF:000327">
    <property type="entry name" value="ATP-binding cassette sub-family A member 3"/>
    <property type="match status" value="1"/>
</dbReference>
<dbReference type="Proteomes" id="UP000887540">
    <property type="component" value="Unplaced"/>
</dbReference>
<keyword evidence="3" id="KW-0547">Nucleotide-binding</keyword>
<evidence type="ECO:0000313" key="10">
    <source>
        <dbReference type="WBParaSite" id="ACRNAN_scaffold1398.g13402.t1"/>
    </source>
</evidence>
<reference evidence="10" key="1">
    <citation type="submission" date="2022-11" db="UniProtKB">
        <authorList>
            <consortium name="WormBaseParasite"/>
        </authorList>
    </citation>
    <scope>IDENTIFICATION</scope>
</reference>
<feature type="transmembrane region" description="Helical" evidence="7">
    <location>
        <begin position="854"/>
        <end position="875"/>
    </location>
</feature>
<evidence type="ECO:0000256" key="4">
    <source>
        <dbReference type="ARBA" id="ARBA00022840"/>
    </source>
</evidence>
<evidence type="ECO:0000259" key="8">
    <source>
        <dbReference type="PROSITE" id="PS50893"/>
    </source>
</evidence>
<dbReference type="SMART" id="SM00382">
    <property type="entry name" value="AAA"/>
    <property type="match status" value="2"/>
</dbReference>
<feature type="transmembrane region" description="Helical" evidence="7">
    <location>
        <begin position="512"/>
        <end position="532"/>
    </location>
</feature>
<keyword evidence="5 7" id="KW-1133">Transmembrane helix</keyword>
<keyword evidence="2 7" id="KW-0812">Transmembrane</keyword>
<organism evidence="9 10">
    <name type="scientific">Acrobeloides nanus</name>
    <dbReference type="NCBI Taxonomy" id="290746"/>
    <lineage>
        <taxon>Eukaryota</taxon>
        <taxon>Metazoa</taxon>
        <taxon>Ecdysozoa</taxon>
        <taxon>Nematoda</taxon>
        <taxon>Chromadorea</taxon>
        <taxon>Rhabditida</taxon>
        <taxon>Tylenchina</taxon>
        <taxon>Cephalobomorpha</taxon>
        <taxon>Cephaloboidea</taxon>
        <taxon>Cephalobidae</taxon>
        <taxon>Acrobeloides</taxon>
    </lineage>
</organism>
<proteinExistence type="predicted"/>
<dbReference type="InterPro" id="IPR003439">
    <property type="entry name" value="ABC_transporter-like_ATP-bd"/>
</dbReference>
<evidence type="ECO:0000256" key="1">
    <source>
        <dbReference type="ARBA" id="ARBA00004141"/>
    </source>
</evidence>
<dbReference type="Pfam" id="PF00005">
    <property type="entry name" value="ABC_tran"/>
    <property type="match status" value="2"/>
</dbReference>
<protein>
    <submittedName>
        <fullName evidence="10">ABC transporter domain-containing protein</fullName>
    </submittedName>
</protein>
<evidence type="ECO:0000256" key="3">
    <source>
        <dbReference type="ARBA" id="ARBA00022741"/>
    </source>
</evidence>
<dbReference type="GO" id="GO:0016887">
    <property type="term" value="F:ATP hydrolysis activity"/>
    <property type="evidence" value="ECO:0007669"/>
    <property type="project" value="InterPro"/>
</dbReference>
<dbReference type="InterPro" id="IPR027417">
    <property type="entry name" value="P-loop_NTPase"/>
</dbReference>
<feature type="transmembrane region" description="Helical" evidence="7">
    <location>
        <begin position="830"/>
        <end position="848"/>
    </location>
</feature>
<feature type="transmembrane region" description="Helical" evidence="7">
    <location>
        <begin position="719"/>
        <end position="745"/>
    </location>
</feature>
<feature type="domain" description="ABC transporter" evidence="8">
    <location>
        <begin position="996"/>
        <end position="1226"/>
    </location>
</feature>
<evidence type="ECO:0000256" key="5">
    <source>
        <dbReference type="ARBA" id="ARBA00022989"/>
    </source>
</evidence>
<keyword evidence="6 7" id="KW-0472">Membrane</keyword>
<dbReference type="PROSITE" id="PS00211">
    <property type="entry name" value="ABC_TRANSPORTER_1"/>
    <property type="match status" value="2"/>
</dbReference>
<evidence type="ECO:0000256" key="6">
    <source>
        <dbReference type="ARBA" id="ARBA00023136"/>
    </source>
</evidence>
<dbReference type="InterPro" id="IPR026082">
    <property type="entry name" value="ABCA"/>
</dbReference>
<comment type="subcellular location">
    <subcellularLocation>
        <location evidence="1">Membrane</location>
        <topology evidence="1">Multi-pass membrane protein</topology>
    </subcellularLocation>
</comment>
<dbReference type="FunFam" id="3.40.50.300:FF:000933">
    <property type="entry name" value="ABC transporter A family member 7"/>
    <property type="match status" value="1"/>
</dbReference>
<evidence type="ECO:0000256" key="2">
    <source>
        <dbReference type="ARBA" id="ARBA00022692"/>
    </source>
</evidence>
<evidence type="ECO:0000256" key="7">
    <source>
        <dbReference type="SAM" id="Phobius"/>
    </source>
</evidence>
<dbReference type="Pfam" id="PF12698">
    <property type="entry name" value="ABC2_membrane_3"/>
    <property type="match status" value="1"/>
</dbReference>
<dbReference type="GO" id="GO:0005524">
    <property type="term" value="F:ATP binding"/>
    <property type="evidence" value="ECO:0007669"/>
    <property type="project" value="UniProtKB-KW"/>
</dbReference>
<evidence type="ECO:0000313" key="9">
    <source>
        <dbReference type="Proteomes" id="UP000887540"/>
    </source>
</evidence>
<dbReference type="GO" id="GO:0016020">
    <property type="term" value="C:membrane"/>
    <property type="evidence" value="ECO:0007669"/>
    <property type="project" value="UniProtKB-SubCell"/>
</dbReference>
<dbReference type="PANTHER" id="PTHR19229:SF250">
    <property type="entry name" value="ABC TRANSPORTER DOMAIN-CONTAINING PROTEIN-RELATED"/>
    <property type="match status" value="1"/>
</dbReference>
<dbReference type="CDD" id="cd03263">
    <property type="entry name" value="ABC_subfamily_A"/>
    <property type="match status" value="2"/>
</dbReference>
<sequence length="1323" mass="147295">MFNSINPNIALSLALRILAQYETQGNGLKWSSIGKSVSPDEQLTMIDLILMLFIDGVLLILLTGYVEAVNPSGEGVAQRPWFFVLPSYWFPGWKKNRVISMEEQVGNNSWSQNSSIEKEPPLNPTINIVNLSKTYGASLLKKVFECKFGEESEKLAVNELNLKLYHSQLTALLGHNGAGKSTTFSMLTGVIPSTSGTAYINNFDIRNALPQIRKSLGLCPQYNILFNNLTVIEHLEFFCKLKNRPWDPTEAMDILTRLKIDFKKDFKSGALSGGQKRKLSLAIALIGGSEIVMLDEPTSGMDPGARHETWTLIQQEKKNRTMLLTTHYMEEADLLGDRIAIMSHGELQCCGSSMFLKNLYGAGYHLVVVFNRGLSNLQQCYSNTLNLLRHFSPDAEMHAAVGAEASYLLSAQSRPRFPEMFRVLETKQNELGIESFGVSITTMEEVFLKVNEVANSKKKQEEGDFGVDSDEEKDLNQLKRARNTNTLTGSAYYLQHFKAMFIKRAIYFLRKWTQFIPQLIIPVVYLGLFIWGSKQIPDAKEQDPLAINLGVYAKDGKPANVFVVDQANWDMTNMRFENYVQKVINDTNPGVYVQTYNSSSENSCYSDIVTDTKNQGTRTFGLHNPLGFLPMNLGDIKALFNNFGLHSPPLAVINHPFPPTSGDKLKNDNTTSTSSSLIAYAVVVSISLVVSGYASFLIRERKKKAKHLQMMAGIRPWMYWLTTALWDGISYLIPVASFVIVFAIFNVKLYDVADVRVGGVLLIELGRVLLVKVGGELRMEFGGDLREELGRVLSAVLDGVLLVELGGVIRGLREGFLRGLRGGVLRGIRLLVGVGMIGNIAVPIVQGISSDSTAHVLEVFISLFFPTYALSNGLIKIYNNEYGRIACEKVVCSSDAQIAKSCCGTTSERAYINNVFSSFGQKGALYVVLFLAVEGVLYWIVTFALENNWISKLKGNKSDNSGLLAHSEDNTQSVEDMDVIREKEALQRMAPNEVPVLVKDLKKWYGNFNAVKGISFHVDNSDCFGLLGVNGAGKTSTFQMLTGENAVSSGDAFIQGYSVRSNWREAGAMIGYCPQYDAIIKELSGEETLYMFARIRGIPEAEIPQIVDSIISSIGIEMYAKRQIKTYSGGNKRRLSLGMALVGMPDVLLLDEPTSGVDPKARRVIWDILAKVREFGSSLILTSHSMEECEALCTNLAIMVYGQFKCLGSPQHIKSKYGAGYTLLVRLDSQEYAKQAKKEICRIFPGSILKEEHVMQLNFEIKRTENQTWSTLFTKMEEICEPLHIIDYSLSQTTLEQVFLEFSREAGALSKSDSTPSVNIYRF</sequence>
<feature type="transmembrane region" description="Helical" evidence="7">
    <location>
        <begin position="924"/>
        <end position="945"/>
    </location>
</feature>
<feature type="transmembrane region" description="Helical" evidence="7">
    <location>
        <begin position="677"/>
        <end position="698"/>
    </location>
</feature>
<dbReference type="InterPro" id="IPR013525">
    <property type="entry name" value="ABC2_TM"/>
</dbReference>
<dbReference type="PANTHER" id="PTHR19229">
    <property type="entry name" value="ATP-BINDING CASSETTE TRANSPORTER SUBFAMILY A ABCA"/>
    <property type="match status" value="1"/>
</dbReference>
<dbReference type="InterPro" id="IPR003593">
    <property type="entry name" value="AAA+_ATPase"/>
</dbReference>
<dbReference type="WBParaSite" id="ACRNAN_scaffold1398.g13402.t1">
    <property type="protein sequence ID" value="ACRNAN_scaffold1398.g13402.t1"/>
    <property type="gene ID" value="ACRNAN_scaffold1398.g13402"/>
</dbReference>
<dbReference type="PROSITE" id="PS50893">
    <property type="entry name" value="ABC_TRANSPORTER_2"/>
    <property type="match status" value="2"/>
</dbReference>
<name>A0A914CT51_9BILA</name>